<feature type="compositionally biased region" description="Polar residues" evidence="1">
    <location>
        <begin position="43"/>
        <end position="54"/>
    </location>
</feature>
<reference evidence="2 3" key="3">
    <citation type="journal article" date="2010" name="BMC Genomics">
        <title>Transcriptome sequencing and comparative analysis of cucumber flowers with different sex types.</title>
        <authorList>
            <person name="Guo S."/>
            <person name="Zheng Y."/>
            <person name="Joung J.G."/>
            <person name="Liu S."/>
            <person name="Zhang Z."/>
            <person name="Crasta O.R."/>
            <person name="Sobral B.W."/>
            <person name="Xu Y."/>
            <person name="Huang S."/>
            <person name="Fei Z."/>
        </authorList>
    </citation>
    <scope>NUCLEOTIDE SEQUENCE [LARGE SCALE GENOMIC DNA]</scope>
    <source>
        <strain evidence="3">cv. 9930</strain>
    </source>
</reference>
<sequence>MTCHSYKAKPKPPYPTSFQHPKSLSSSSKGSDFSRRHFPLCTPTVTTSEMSDQSLPPPPAESKSRPVGGTEHSWCRAVPGGTGTTVLGLLLSKPPDIPHLQSSLHTLQNLHPILRSKIHHDPSRRDFSFLIPPSPPLHLQILDLAATARAIASHPDADDPSVSDFHKIHEHEINRVMWFDPTHPSYSDTDVMFATVYTVSESQWAVFLSLHTATCDRAAAAALLRELLVLAAGGGEIEGGGFETGDNGEVGLGIEDLIPNGKANKSLWARGFDMLGYSLNSFRLANLEFKDPNTERFSQMIRLRMNSDETQKLLAGCKLRGIKLCGALAAAGLIATRCSKDHLPPYQKEKYAVVTLNDCRSLLDPPLTSHHLGFYHSAILNTHDISAEDTVWEVASRCYFSFSNAKDNNKHFSDMSDLNFLMCKAIENPSLTPSSSMRTALISVFEDPIIEISGPEQQNLGLHDYIGYASAHGVGPSIAIFDTIRDGQLDSACVYPSPLFSRDQMNRIFDDMKKILVNSSVEVNEG</sequence>
<evidence type="ECO:0000313" key="2">
    <source>
        <dbReference type="EMBL" id="KGN59146.1"/>
    </source>
</evidence>
<accession>A0A0A0LGP2</accession>
<dbReference type="InterPro" id="IPR023213">
    <property type="entry name" value="CAT-like_dom_sf"/>
</dbReference>
<evidence type="ECO:0008006" key="4">
    <source>
        <dbReference type="Google" id="ProtNLM"/>
    </source>
</evidence>
<dbReference type="OMA" id="SMRTAFI"/>
<feature type="region of interest" description="Disordered" evidence="1">
    <location>
        <begin position="1"/>
        <end position="76"/>
    </location>
</feature>
<keyword evidence="3" id="KW-1185">Reference proteome</keyword>
<dbReference type="AlphaFoldDB" id="A0A0A0LGP2"/>
<dbReference type="OrthoDB" id="439993at2759"/>
<dbReference type="SUPFAM" id="SSF52777">
    <property type="entry name" value="CoA-dependent acyltransferases"/>
    <property type="match status" value="2"/>
</dbReference>
<dbReference type="eggNOG" id="ENOG502QQX5">
    <property type="taxonomic scope" value="Eukaryota"/>
</dbReference>
<proteinExistence type="predicted"/>
<evidence type="ECO:0000313" key="3">
    <source>
        <dbReference type="Proteomes" id="UP000029981"/>
    </source>
</evidence>
<dbReference type="Gene3D" id="3.30.559.10">
    <property type="entry name" value="Chloramphenicol acetyltransferase-like domain"/>
    <property type="match status" value="1"/>
</dbReference>
<protein>
    <recommendedName>
        <fullName evidence="4">Condensation domain-containing protein</fullName>
    </recommendedName>
</protein>
<feature type="compositionally biased region" description="Basic residues" evidence="1">
    <location>
        <begin position="1"/>
        <end position="10"/>
    </location>
</feature>
<evidence type="ECO:0000256" key="1">
    <source>
        <dbReference type="SAM" id="MobiDB-lite"/>
    </source>
</evidence>
<dbReference type="Gramene" id="KGN59146">
    <property type="protein sequence ID" value="KGN59146"/>
    <property type="gene ID" value="Csa_3G777540"/>
</dbReference>
<reference evidence="2 3" key="4">
    <citation type="journal article" date="2011" name="BMC Genomics">
        <title>RNA-Seq improves annotation of protein-coding genes in the cucumber genome.</title>
        <authorList>
            <person name="Li Z."/>
            <person name="Zhang Z."/>
            <person name="Yan P."/>
            <person name="Huang S."/>
            <person name="Fei Z."/>
            <person name="Lin K."/>
        </authorList>
    </citation>
    <scope>NUCLEOTIDE SEQUENCE [LARGE SCALE GENOMIC DNA]</scope>
    <source>
        <strain evidence="3">cv. 9930</strain>
    </source>
</reference>
<dbReference type="PANTHER" id="PTHR34375:SF2">
    <property type="entry name" value="GATA ZINC FINGER PROTEIN"/>
    <property type="match status" value="1"/>
</dbReference>
<reference evidence="2 3" key="1">
    <citation type="journal article" date="2009" name="Nat. Genet.">
        <title>The genome of the cucumber, Cucumis sativus L.</title>
        <authorList>
            <person name="Huang S."/>
            <person name="Li R."/>
            <person name="Zhang Z."/>
            <person name="Li L."/>
            <person name="Gu X."/>
            <person name="Fan W."/>
            <person name="Lucas W.J."/>
            <person name="Wang X."/>
            <person name="Xie B."/>
            <person name="Ni P."/>
            <person name="Ren Y."/>
            <person name="Zhu H."/>
            <person name="Li J."/>
            <person name="Lin K."/>
            <person name="Jin W."/>
            <person name="Fei Z."/>
            <person name="Li G."/>
            <person name="Staub J."/>
            <person name="Kilian A."/>
            <person name="van der Vossen E.A."/>
            <person name="Wu Y."/>
            <person name="Guo J."/>
            <person name="He J."/>
            <person name="Jia Z."/>
            <person name="Ren Y."/>
            <person name="Tian G."/>
            <person name="Lu Y."/>
            <person name="Ruan J."/>
            <person name="Qian W."/>
            <person name="Wang M."/>
            <person name="Huang Q."/>
            <person name="Li B."/>
            <person name="Xuan Z."/>
            <person name="Cao J."/>
            <person name="Asan"/>
            <person name="Wu Z."/>
            <person name="Zhang J."/>
            <person name="Cai Q."/>
            <person name="Bai Y."/>
            <person name="Zhao B."/>
            <person name="Han Y."/>
            <person name="Li Y."/>
            <person name="Li X."/>
            <person name="Wang S."/>
            <person name="Shi Q."/>
            <person name="Liu S."/>
            <person name="Cho W.K."/>
            <person name="Kim J.Y."/>
            <person name="Xu Y."/>
            <person name="Heller-Uszynska K."/>
            <person name="Miao H."/>
            <person name="Cheng Z."/>
            <person name="Zhang S."/>
            <person name="Wu J."/>
            <person name="Yang Y."/>
            <person name="Kang H."/>
            <person name="Li M."/>
            <person name="Liang H."/>
            <person name="Ren X."/>
            <person name="Shi Z."/>
            <person name="Wen M."/>
            <person name="Jian M."/>
            <person name="Yang H."/>
            <person name="Zhang G."/>
            <person name="Yang Z."/>
            <person name="Chen R."/>
            <person name="Liu S."/>
            <person name="Li J."/>
            <person name="Ma L."/>
            <person name="Liu H."/>
            <person name="Zhou Y."/>
            <person name="Zhao J."/>
            <person name="Fang X."/>
            <person name="Li G."/>
            <person name="Fang L."/>
            <person name="Li Y."/>
            <person name="Liu D."/>
            <person name="Zheng H."/>
            <person name="Zhang Y."/>
            <person name="Qin N."/>
            <person name="Li Z."/>
            <person name="Yang G."/>
            <person name="Yang S."/>
            <person name="Bolund L."/>
            <person name="Kristiansen K."/>
            <person name="Zheng H."/>
            <person name="Li S."/>
            <person name="Zhang X."/>
            <person name="Yang H."/>
            <person name="Wang J."/>
            <person name="Sun R."/>
            <person name="Zhang B."/>
            <person name="Jiang S."/>
            <person name="Wang J."/>
            <person name="Du Y."/>
            <person name="Li S."/>
        </authorList>
    </citation>
    <scope>NUCLEOTIDE SEQUENCE [LARGE SCALE GENOMIC DNA]</scope>
    <source>
        <strain evidence="3">cv. 9930</strain>
    </source>
</reference>
<dbReference type="Proteomes" id="UP000029981">
    <property type="component" value="Chromosome 3"/>
</dbReference>
<dbReference type="STRING" id="3659.A0A0A0LGP2"/>
<dbReference type="PANTHER" id="PTHR34375">
    <property type="entry name" value="GATA ZINC FINGER PROTEIN-RELATED"/>
    <property type="match status" value="1"/>
</dbReference>
<dbReference type="EMBL" id="CM002924">
    <property type="protein sequence ID" value="KGN59146.1"/>
    <property type="molecule type" value="Genomic_DNA"/>
</dbReference>
<organism evidence="2 3">
    <name type="scientific">Cucumis sativus</name>
    <name type="common">Cucumber</name>
    <dbReference type="NCBI Taxonomy" id="3659"/>
    <lineage>
        <taxon>Eukaryota</taxon>
        <taxon>Viridiplantae</taxon>
        <taxon>Streptophyta</taxon>
        <taxon>Embryophyta</taxon>
        <taxon>Tracheophyta</taxon>
        <taxon>Spermatophyta</taxon>
        <taxon>Magnoliopsida</taxon>
        <taxon>eudicotyledons</taxon>
        <taxon>Gunneridae</taxon>
        <taxon>Pentapetalae</taxon>
        <taxon>rosids</taxon>
        <taxon>fabids</taxon>
        <taxon>Cucurbitales</taxon>
        <taxon>Cucurbitaceae</taxon>
        <taxon>Benincaseae</taxon>
        <taxon>Cucumis</taxon>
    </lineage>
</organism>
<name>A0A0A0LGP2_CUCSA</name>
<gene>
    <name evidence="2" type="ORF">Csa_3G777540</name>
</gene>
<reference evidence="2 3" key="2">
    <citation type="journal article" date="2009" name="PLoS ONE">
        <title>An integrated genetic and cytogenetic map of the cucumber genome.</title>
        <authorList>
            <person name="Ren Y."/>
            <person name="Zhang Z."/>
            <person name="Liu J."/>
            <person name="Staub J.E."/>
            <person name="Han Y."/>
            <person name="Cheng Z."/>
            <person name="Li X."/>
            <person name="Lu J."/>
            <person name="Miao H."/>
            <person name="Kang H."/>
            <person name="Xie B."/>
            <person name="Gu X."/>
            <person name="Wang X."/>
            <person name="Du Y."/>
            <person name="Jin W."/>
            <person name="Huang S."/>
        </authorList>
    </citation>
    <scope>NUCLEOTIDE SEQUENCE [LARGE SCALE GENOMIC DNA]</scope>
    <source>
        <strain evidence="3">cv. 9930</strain>
    </source>
</reference>